<keyword evidence="2" id="KW-0547">Nucleotide-binding</keyword>
<feature type="domain" description="ATPase AAA-type core" evidence="4">
    <location>
        <begin position="287"/>
        <end position="350"/>
    </location>
</feature>
<evidence type="ECO:0000256" key="1">
    <source>
        <dbReference type="ARBA" id="ARBA00004325"/>
    </source>
</evidence>
<feature type="region of interest" description="Disordered" evidence="3">
    <location>
        <begin position="428"/>
        <end position="472"/>
    </location>
</feature>
<dbReference type="AlphaFoldDB" id="A0A1A6A1N4"/>
<feature type="compositionally biased region" description="Polar residues" evidence="3">
    <location>
        <begin position="428"/>
        <end position="437"/>
    </location>
</feature>
<keyword evidence="2" id="KW-0067">ATP-binding</keyword>
<dbReference type="Proteomes" id="UP000078595">
    <property type="component" value="Chromosome 7"/>
</dbReference>
<dbReference type="Pfam" id="PF08740">
    <property type="entry name" value="BCS1_N"/>
    <property type="match status" value="1"/>
</dbReference>
<dbReference type="InterPro" id="IPR050747">
    <property type="entry name" value="Mitochondrial_chaperone_BCS1"/>
</dbReference>
<dbReference type="STRING" id="1296121.A0A1A6A1N4"/>
<reference evidence="7" key="2">
    <citation type="submission" date="2013-07" db="EMBL/GenBank/DDBJ databases">
        <authorList>
            <consortium name="The Broad Institute Genome Sequencing Platform"/>
            <person name="Cuomo C."/>
            <person name="Litvintseva A."/>
            <person name="Chen Y."/>
            <person name="Heitman J."/>
            <person name="Sun S."/>
            <person name="Springer D."/>
            <person name="Dromer F."/>
            <person name="Young S.K."/>
            <person name="Zeng Q."/>
            <person name="Gargeya S."/>
            <person name="Fitzgerald M."/>
            <person name="Abouelleil A."/>
            <person name="Alvarado L."/>
            <person name="Berlin A.M."/>
            <person name="Chapman S.B."/>
            <person name="Dewar J."/>
            <person name="Goldberg J."/>
            <person name="Griggs A."/>
            <person name="Gujja S."/>
            <person name="Hansen M."/>
            <person name="Howarth C."/>
            <person name="Imamovic A."/>
            <person name="Larimer J."/>
            <person name="McCowan C."/>
            <person name="Murphy C."/>
            <person name="Pearson M."/>
            <person name="Priest M."/>
            <person name="Roberts A."/>
            <person name="Saif S."/>
            <person name="Shea T."/>
            <person name="Sykes S."/>
            <person name="Wortman J."/>
            <person name="Nusbaum C."/>
            <person name="Birren B."/>
        </authorList>
    </citation>
    <scope>NUCLEOTIDE SEQUENCE</scope>
    <source>
        <strain evidence="7">CBS 10117</strain>
    </source>
</reference>
<dbReference type="Pfam" id="PF00004">
    <property type="entry name" value="AAA"/>
    <property type="match status" value="2"/>
</dbReference>
<dbReference type="EMBL" id="KI894033">
    <property type="protein sequence ID" value="OBR83973.1"/>
    <property type="molecule type" value="Genomic_DNA"/>
</dbReference>
<organism evidence="6">
    <name type="scientific">Kwoniella dejecticola CBS 10117</name>
    <dbReference type="NCBI Taxonomy" id="1296121"/>
    <lineage>
        <taxon>Eukaryota</taxon>
        <taxon>Fungi</taxon>
        <taxon>Dikarya</taxon>
        <taxon>Basidiomycota</taxon>
        <taxon>Agaricomycotina</taxon>
        <taxon>Tremellomycetes</taxon>
        <taxon>Tremellales</taxon>
        <taxon>Cryptococcaceae</taxon>
        <taxon>Kwoniella</taxon>
    </lineage>
</organism>
<feature type="domain" description="ATPase AAA-type core" evidence="4">
    <location>
        <begin position="450"/>
        <end position="547"/>
    </location>
</feature>
<evidence type="ECO:0000313" key="8">
    <source>
        <dbReference type="Proteomes" id="UP000078595"/>
    </source>
</evidence>
<dbReference type="InterPro" id="IPR014851">
    <property type="entry name" value="BCS1_N"/>
</dbReference>
<evidence type="ECO:0000259" key="4">
    <source>
        <dbReference type="Pfam" id="PF00004"/>
    </source>
</evidence>
<proteinExistence type="inferred from homology"/>
<dbReference type="GO" id="GO:0005524">
    <property type="term" value="F:ATP binding"/>
    <property type="evidence" value="ECO:0007669"/>
    <property type="project" value="UniProtKB-KW"/>
</dbReference>
<feature type="domain" description="BCS1 N-terminal" evidence="5">
    <location>
        <begin position="33"/>
        <end position="251"/>
    </location>
</feature>
<keyword evidence="8" id="KW-1185">Reference proteome</keyword>
<evidence type="ECO:0000259" key="5">
    <source>
        <dbReference type="Pfam" id="PF08740"/>
    </source>
</evidence>
<evidence type="ECO:0000256" key="2">
    <source>
        <dbReference type="RuleBase" id="RU003651"/>
    </source>
</evidence>
<dbReference type="GeneID" id="28969959"/>
<dbReference type="InterPro" id="IPR003960">
    <property type="entry name" value="ATPase_AAA_CS"/>
</dbReference>
<dbReference type="InterPro" id="IPR027417">
    <property type="entry name" value="P-loop_NTPase"/>
</dbReference>
<sequence length="568" mass="63314">MSTSKVKSLLRMTSNVVSSPIFAQAVGGALGIFLAEMVRRGSHHIIESVDDAMRISALIHDTDPSFDWIVHFVRHQIGSSALSLDPDHDSRLRSGDVSLIRELAEYLYPQGKIPPSNMKLITIKPDDSLSLNADVDEDEDDALPNDPRKSNSEVDIWRMPLDSLNLILPFGNQKFRFRMIRVKDSESTRLLEISVISTDRSRDQFFPLLYHARTLYLSHSATSLKVNMADVSPSWWGWRRSFKPLRSWDSIFLPQALKDKVLSDTRNFLDNRSFYRKRGLPWRRGWLLFGLPGTGKTSLITALASHFNLGIYIVNLGAKGIDDDYLLKLVTSIPPKSILLFEDIDCAFQGTRGNACTSTPMDPVHFTAPFTNPIKTKTEHTAGLPLGTIEEAQSETIGRLGNEFSLSEELTPDTVHVTPGAGAQTQVNHSAQTSSSMLGGVPNGDKLDNASSASPADVAAAVEPANDDNRSIDEIDTHLPRLGHTKILRDYYDDLAPSSRITLSGLLNAIDGIAATEGRILFCTTNWKDRIDPALYRPGRCDVWLEFTWATPQQAFDLFKYFYHPEKV</sequence>
<evidence type="ECO:0008006" key="9">
    <source>
        <dbReference type="Google" id="ProtNLM"/>
    </source>
</evidence>
<accession>A0A1A6A1N4</accession>
<evidence type="ECO:0000256" key="3">
    <source>
        <dbReference type="SAM" id="MobiDB-lite"/>
    </source>
</evidence>
<reference evidence="7" key="3">
    <citation type="submission" date="2024-02" db="EMBL/GenBank/DDBJ databases">
        <title>Comparative genomics of Cryptococcus and Kwoniella reveals pathogenesis evolution and contrasting modes of karyotype evolution via chromosome fusion or intercentromeric recombination.</title>
        <authorList>
            <person name="Coelho M.A."/>
            <person name="David-Palma M."/>
            <person name="Shea T."/>
            <person name="Bowers K."/>
            <person name="McGinley-Smith S."/>
            <person name="Mohammad A.W."/>
            <person name="Gnirke A."/>
            <person name="Yurkov A.M."/>
            <person name="Nowrousian M."/>
            <person name="Sun S."/>
            <person name="Cuomo C.A."/>
            <person name="Heitman J."/>
        </authorList>
    </citation>
    <scope>NUCLEOTIDE SEQUENCE</scope>
    <source>
        <strain evidence="7">CBS 10117</strain>
    </source>
</reference>
<reference evidence="6" key="1">
    <citation type="submission" date="2013-07" db="EMBL/GenBank/DDBJ databases">
        <title>The Genome Sequence of Cryptococcus dejecticola CBS10117.</title>
        <authorList>
            <consortium name="The Broad Institute Genome Sequencing Platform"/>
            <person name="Cuomo C."/>
            <person name="Litvintseva A."/>
            <person name="Chen Y."/>
            <person name="Heitman J."/>
            <person name="Sun S."/>
            <person name="Springer D."/>
            <person name="Dromer F."/>
            <person name="Young S.K."/>
            <person name="Zeng Q."/>
            <person name="Gargeya S."/>
            <person name="Fitzgerald M."/>
            <person name="Abouelleil A."/>
            <person name="Alvarado L."/>
            <person name="Berlin A.M."/>
            <person name="Chapman S.B."/>
            <person name="Dewar J."/>
            <person name="Goldberg J."/>
            <person name="Griggs A."/>
            <person name="Gujja S."/>
            <person name="Hansen M."/>
            <person name="Howarth C."/>
            <person name="Imamovic A."/>
            <person name="Larimer J."/>
            <person name="McCowan C."/>
            <person name="Murphy C."/>
            <person name="Pearson M."/>
            <person name="Priest M."/>
            <person name="Roberts A."/>
            <person name="Saif S."/>
            <person name="Shea T."/>
            <person name="Sykes S."/>
            <person name="Wortman J."/>
            <person name="Nusbaum C."/>
            <person name="Birren B."/>
        </authorList>
    </citation>
    <scope>NUCLEOTIDE SEQUENCE [LARGE SCALE GENOMIC DNA]</scope>
    <source>
        <strain evidence="6">CBS 10117</strain>
    </source>
</reference>
<evidence type="ECO:0000313" key="6">
    <source>
        <dbReference type="EMBL" id="OBR83973.1"/>
    </source>
</evidence>
<dbReference type="OrthoDB" id="10251412at2759"/>
<dbReference type="EMBL" id="CP144536">
    <property type="protein sequence ID" value="WWC63636.1"/>
    <property type="molecule type" value="Genomic_DNA"/>
</dbReference>
<dbReference type="KEGG" id="kdj:28969959"/>
<comment type="similarity">
    <text evidence="2">Belongs to the AAA ATPase family.</text>
</comment>
<dbReference type="PANTHER" id="PTHR23070">
    <property type="entry name" value="BCS1 AAA-TYPE ATPASE"/>
    <property type="match status" value="1"/>
</dbReference>
<dbReference type="GO" id="GO:0031966">
    <property type="term" value="C:mitochondrial membrane"/>
    <property type="evidence" value="ECO:0007669"/>
    <property type="project" value="UniProtKB-SubCell"/>
</dbReference>
<dbReference type="Gene3D" id="3.40.50.300">
    <property type="entry name" value="P-loop containing nucleotide triphosphate hydrolases"/>
    <property type="match status" value="2"/>
</dbReference>
<protein>
    <recommendedName>
        <fullName evidence="9">AAA+ ATPase domain-containing protein</fullName>
    </recommendedName>
</protein>
<dbReference type="PROSITE" id="PS00674">
    <property type="entry name" value="AAA"/>
    <property type="match status" value="1"/>
</dbReference>
<dbReference type="GO" id="GO:0016887">
    <property type="term" value="F:ATP hydrolysis activity"/>
    <property type="evidence" value="ECO:0007669"/>
    <property type="project" value="InterPro"/>
</dbReference>
<evidence type="ECO:0000313" key="7">
    <source>
        <dbReference type="EMBL" id="WWC63636.1"/>
    </source>
</evidence>
<feature type="compositionally biased region" description="Low complexity" evidence="3">
    <location>
        <begin position="449"/>
        <end position="464"/>
    </location>
</feature>
<dbReference type="InterPro" id="IPR003959">
    <property type="entry name" value="ATPase_AAA_core"/>
</dbReference>
<dbReference type="VEuPathDB" id="FungiDB:I303_06260"/>
<dbReference type="SUPFAM" id="SSF52540">
    <property type="entry name" value="P-loop containing nucleoside triphosphate hydrolases"/>
    <property type="match status" value="1"/>
</dbReference>
<comment type="subcellular location">
    <subcellularLocation>
        <location evidence="1">Mitochondrion membrane</location>
    </subcellularLocation>
</comment>
<gene>
    <name evidence="6" type="ORF">I303_06260</name>
    <name evidence="7" type="ORF">I303_106241</name>
</gene>
<name>A0A1A6A1N4_9TREE</name>
<dbReference type="RefSeq" id="XP_018261815.1">
    <property type="nucleotide sequence ID" value="XM_018409542.1"/>
</dbReference>